<name>A0A1I7IKX9_9PROT</name>
<evidence type="ECO:0000313" key="2">
    <source>
        <dbReference type="Proteomes" id="UP000182649"/>
    </source>
</evidence>
<protein>
    <submittedName>
        <fullName evidence="1">Uncharacterized protein</fullName>
    </submittedName>
</protein>
<evidence type="ECO:0000313" key="1">
    <source>
        <dbReference type="EMBL" id="SFU73597.1"/>
    </source>
</evidence>
<proteinExistence type="predicted"/>
<reference evidence="1 2" key="1">
    <citation type="submission" date="2016-10" db="EMBL/GenBank/DDBJ databases">
        <authorList>
            <person name="de Groot N.N."/>
        </authorList>
    </citation>
    <scope>NUCLEOTIDE SEQUENCE [LARGE SCALE GENOMIC DNA]</scope>
    <source>
        <strain evidence="1 2">Nl14</strain>
    </source>
</reference>
<organism evidence="1 2">
    <name type="scientific">Nitrosospira multiformis</name>
    <dbReference type="NCBI Taxonomy" id="1231"/>
    <lineage>
        <taxon>Bacteria</taxon>
        <taxon>Pseudomonadati</taxon>
        <taxon>Pseudomonadota</taxon>
        <taxon>Betaproteobacteria</taxon>
        <taxon>Nitrosomonadales</taxon>
        <taxon>Nitrosomonadaceae</taxon>
        <taxon>Nitrosospira</taxon>
    </lineage>
</organism>
<dbReference type="AlphaFoldDB" id="A0A1I7IKX9"/>
<dbReference type="Proteomes" id="UP000182649">
    <property type="component" value="Unassembled WGS sequence"/>
</dbReference>
<gene>
    <name evidence="1" type="ORF">SAMN05216417_12113</name>
</gene>
<dbReference type="EMBL" id="FPBZ01000021">
    <property type="protein sequence ID" value="SFU73597.1"/>
    <property type="molecule type" value="Genomic_DNA"/>
</dbReference>
<sequence length="70" mass="8113">MAQEKVLIFLGEIAGELQWGLAHSRESLNRDELHSPLSGRKKRFFRDYFKSLFYADTTAIRSATRRIAIV</sequence>
<accession>A0A1I7IKX9</accession>